<evidence type="ECO:0000256" key="4">
    <source>
        <dbReference type="ARBA" id="ARBA00030283"/>
    </source>
</evidence>
<dbReference type="SUPFAM" id="SSF48371">
    <property type="entry name" value="ARM repeat"/>
    <property type="match status" value="1"/>
</dbReference>
<evidence type="ECO:0000313" key="5">
    <source>
        <dbReference type="EMBL" id="CAH0562676.1"/>
    </source>
</evidence>
<dbReference type="InterPro" id="IPR007216">
    <property type="entry name" value="CNOT9"/>
</dbReference>
<evidence type="ECO:0000256" key="3">
    <source>
        <dbReference type="ARBA" id="ARBA00014171"/>
    </source>
</evidence>
<gene>
    <name evidence="5" type="ORF">MELIAE_LOCUS11724</name>
</gene>
<dbReference type="Gene3D" id="1.25.10.10">
    <property type="entry name" value="Leucine-rich Repeat Variant"/>
    <property type="match status" value="1"/>
</dbReference>
<dbReference type="PANTHER" id="PTHR12262">
    <property type="entry name" value="CCR4-NOT TRANSCRIPTION COMPLEX SUBUNIT 9"/>
    <property type="match status" value="1"/>
</dbReference>
<dbReference type="InterPro" id="IPR011989">
    <property type="entry name" value="ARM-like"/>
</dbReference>
<dbReference type="InterPro" id="IPR016024">
    <property type="entry name" value="ARM-type_fold"/>
</dbReference>
<dbReference type="AlphaFoldDB" id="A0A9P0BID7"/>
<accession>A0A9P0BID7</accession>
<dbReference type="GO" id="GO:0030014">
    <property type="term" value="C:CCR4-NOT complex"/>
    <property type="evidence" value="ECO:0007669"/>
    <property type="project" value="InterPro"/>
</dbReference>
<dbReference type="Proteomes" id="UP001154078">
    <property type="component" value="Chromosome 8"/>
</dbReference>
<evidence type="ECO:0000313" key="6">
    <source>
        <dbReference type="Proteomes" id="UP001154078"/>
    </source>
</evidence>
<evidence type="ECO:0000256" key="2">
    <source>
        <dbReference type="ARBA" id="ARBA00006385"/>
    </source>
</evidence>
<proteinExistence type="inferred from homology"/>
<comment type="similarity">
    <text evidence="2">Belongs to the CNOT9 family.</text>
</comment>
<comment type="subcellular location">
    <subcellularLocation>
        <location evidence="1">Cytoplasm</location>
        <location evidence="1">P-body</location>
    </subcellularLocation>
</comment>
<name>A0A9P0BID7_BRAAE</name>
<dbReference type="GO" id="GO:0000932">
    <property type="term" value="C:P-body"/>
    <property type="evidence" value="ECO:0007669"/>
    <property type="project" value="UniProtKB-SubCell"/>
</dbReference>
<reference evidence="5" key="1">
    <citation type="submission" date="2021-12" db="EMBL/GenBank/DDBJ databases">
        <authorList>
            <person name="King R."/>
        </authorList>
    </citation>
    <scope>NUCLEOTIDE SEQUENCE</scope>
</reference>
<dbReference type="EMBL" id="OV121139">
    <property type="protein sequence ID" value="CAH0562676.1"/>
    <property type="molecule type" value="Genomic_DNA"/>
</dbReference>
<organism evidence="5 6">
    <name type="scientific">Brassicogethes aeneus</name>
    <name type="common">Rape pollen beetle</name>
    <name type="synonym">Meligethes aeneus</name>
    <dbReference type="NCBI Taxonomy" id="1431903"/>
    <lineage>
        <taxon>Eukaryota</taxon>
        <taxon>Metazoa</taxon>
        <taxon>Ecdysozoa</taxon>
        <taxon>Arthropoda</taxon>
        <taxon>Hexapoda</taxon>
        <taxon>Insecta</taxon>
        <taxon>Pterygota</taxon>
        <taxon>Neoptera</taxon>
        <taxon>Endopterygota</taxon>
        <taxon>Coleoptera</taxon>
        <taxon>Polyphaga</taxon>
        <taxon>Cucujiformia</taxon>
        <taxon>Nitidulidae</taxon>
        <taxon>Meligethinae</taxon>
        <taxon>Brassicogethes</taxon>
    </lineage>
</organism>
<sequence>MSDYVYGNENNHWNLFHRKYEDMRIRDGFLKYLRKFANNFMNKPLKKYKGLKRLVESSPFPNFALHVLYTPRMIENLVAILKQGHVIRKKHVVHAIRILFVLLKEPHPRSLLLKDDIPSILLPLLEVELIDDDVKKATLRLFRLLAINKDPETAEYITNTHAIWACLKIVHYSGNLNMYAIQIVKGILSTEQGLNYVSQNNINMRIVLHSLRQAVDTMELNETNADVLEKIIISYWFLNKSHLSWDLLEEYCPERFLNGNLQEFFDFNPDCKRFVEFVFVRVTYLLL</sequence>
<keyword evidence="6" id="KW-1185">Reference proteome</keyword>
<evidence type="ECO:0000256" key="1">
    <source>
        <dbReference type="ARBA" id="ARBA00004201"/>
    </source>
</evidence>
<dbReference type="Pfam" id="PF04078">
    <property type="entry name" value="Rcd1"/>
    <property type="match status" value="1"/>
</dbReference>
<dbReference type="GO" id="GO:0006402">
    <property type="term" value="P:mRNA catabolic process"/>
    <property type="evidence" value="ECO:0007669"/>
    <property type="project" value="InterPro"/>
</dbReference>
<protein>
    <recommendedName>
        <fullName evidence="3">CCR4-NOT transcription complex subunit 9</fullName>
    </recommendedName>
    <alternativeName>
        <fullName evidence="4">Cell differentiation protein RQCD1 homolog</fullName>
    </alternativeName>
</protein>